<proteinExistence type="predicted"/>
<keyword evidence="1" id="KW-0805">Transcription regulation</keyword>
<dbReference type="PANTHER" id="PTHR43280:SF2">
    <property type="entry name" value="HTH-TYPE TRANSCRIPTIONAL REGULATOR EXSA"/>
    <property type="match status" value="1"/>
</dbReference>
<evidence type="ECO:0000256" key="1">
    <source>
        <dbReference type="ARBA" id="ARBA00023015"/>
    </source>
</evidence>
<organism evidence="5 6">
    <name type="scientific">Enterococcus avium</name>
    <name type="common">Streptococcus avium</name>
    <dbReference type="NCBI Taxonomy" id="33945"/>
    <lineage>
        <taxon>Bacteria</taxon>
        <taxon>Bacillati</taxon>
        <taxon>Bacillota</taxon>
        <taxon>Bacilli</taxon>
        <taxon>Lactobacillales</taxon>
        <taxon>Enterococcaceae</taxon>
        <taxon>Enterococcus</taxon>
    </lineage>
</organism>
<dbReference type="SUPFAM" id="SSF46689">
    <property type="entry name" value="Homeodomain-like"/>
    <property type="match status" value="1"/>
</dbReference>
<reference evidence="5 6" key="1">
    <citation type="submission" date="2018-12" db="EMBL/GenBank/DDBJ databases">
        <title>A novel vanA-carrying plasmid in a clinical isolate of Enterococcus avium.</title>
        <authorList>
            <person name="Bernasconi O.J."/>
            <person name="Luzzaro F."/>
            <person name="Endimiani A."/>
        </authorList>
    </citation>
    <scope>NUCLEOTIDE SEQUENCE [LARGE SCALE GENOMIC DNA]</scope>
    <source>
        <strain evidence="5 6">LC0559/18</strain>
    </source>
</reference>
<evidence type="ECO:0000313" key="6">
    <source>
        <dbReference type="Proteomes" id="UP000288388"/>
    </source>
</evidence>
<dbReference type="SMART" id="SM00342">
    <property type="entry name" value="HTH_ARAC"/>
    <property type="match status" value="1"/>
</dbReference>
<dbReference type="Pfam" id="PF12833">
    <property type="entry name" value="HTH_18"/>
    <property type="match status" value="1"/>
</dbReference>
<dbReference type="EMBL" id="RYZS01000001">
    <property type="protein sequence ID" value="RVU94054.1"/>
    <property type="molecule type" value="Genomic_DNA"/>
</dbReference>
<keyword evidence="2" id="KW-0238">DNA-binding</keyword>
<dbReference type="InterPro" id="IPR018062">
    <property type="entry name" value="HTH_AraC-typ_CS"/>
</dbReference>
<evidence type="ECO:0000256" key="3">
    <source>
        <dbReference type="ARBA" id="ARBA00023163"/>
    </source>
</evidence>
<dbReference type="Proteomes" id="UP000288388">
    <property type="component" value="Unassembled WGS sequence"/>
</dbReference>
<dbReference type="InterPro" id="IPR009057">
    <property type="entry name" value="Homeodomain-like_sf"/>
</dbReference>
<dbReference type="AlphaFoldDB" id="A0A437UK91"/>
<dbReference type="InterPro" id="IPR018060">
    <property type="entry name" value="HTH_AraC"/>
</dbReference>
<dbReference type="GO" id="GO:0043565">
    <property type="term" value="F:sequence-specific DNA binding"/>
    <property type="evidence" value="ECO:0007669"/>
    <property type="project" value="InterPro"/>
</dbReference>
<name>A0A437UK91_ENTAV</name>
<dbReference type="Gene3D" id="1.10.10.60">
    <property type="entry name" value="Homeodomain-like"/>
    <property type="match status" value="1"/>
</dbReference>
<keyword evidence="3" id="KW-0804">Transcription</keyword>
<dbReference type="InterPro" id="IPR046532">
    <property type="entry name" value="DUF6597"/>
</dbReference>
<dbReference type="PROSITE" id="PS01124">
    <property type="entry name" value="HTH_ARAC_FAMILY_2"/>
    <property type="match status" value="1"/>
</dbReference>
<accession>A0A437UK91</accession>
<evidence type="ECO:0000256" key="2">
    <source>
        <dbReference type="ARBA" id="ARBA00023125"/>
    </source>
</evidence>
<protein>
    <submittedName>
        <fullName evidence="5">AraC family transcriptional regulator</fullName>
    </submittedName>
</protein>
<gene>
    <name evidence="5" type="ORF">EK398_03785</name>
</gene>
<comment type="caution">
    <text evidence="5">The sequence shown here is derived from an EMBL/GenBank/DDBJ whole genome shotgun (WGS) entry which is preliminary data.</text>
</comment>
<evidence type="ECO:0000259" key="4">
    <source>
        <dbReference type="PROSITE" id="PS01124"/>
    </source>
</evidence>
<dbReference type="PROSITE" id="PS00041">
    <property type="entry name" value="HTH_ARAC_FAMILY_1"/>
    <property type="match status" value="1"/>
</dbReference>
<dbReference type="GO" id="GO:0003700">
    <property type="term" value="F:DNA-binding transcription factor activity"/>
    <property type="evidence" value="ECO:0007669"/>
    <property type="project" value="InterPro"/>
</dbReference>
<dbReference type="RefSeq" id="WP_127978324.1">
    <property type="nucleotide sequence ID" value="NZ_JBPFKW010000210.1"/>
</dbReference>
<dbReference type="PANTHER" id="PTHR43280">
    <property type="entry name" value="ARAC-FAMILY TRANSCRIPTIONAL REGULATOR"/>
    <property type="match status" value="1"/>
</dbReference>
<evidence type="ECO:0000313" key="5">
    <source>
        <dbReference type="EMBL" id="RVU94054.1"/>
    </source>
</evidence>
<feature type="domain" description="HTH araC/xylS-type" evidence="4">
    <location>
        <begin position="176"/>
        <end position="266"/>
    </location>
</feature>
<sequence>MIDQKALFLYPQNQRIIFRNQDCMYVRPHEALLPYISNYTLTFPTKQAISENYTVIPHGCGTLVCGFKDHQIENQLLGPMTAAANVGEEAVTFNQIFIVEFQPTGLHAFLSLKQNELADRHFSFQLLHAKLNQVLMELLEAAESVEELLAGVDRLFVHALLKDCPPELATSRKMIVQQSGNISLKKLSNEVFYSERHLTRLFNEYLGMSTKMFARLVRVNQTIRLLNRRQGVITKVLEPAGYYDFSHFNRDFKLVTGITPQAYQRKMSDFYSEIAKF</sequence>
<dbReference type="Pfam" id="PF20240">
    <property type="entry name" value="DUF6597"/>
    <property type="match status" value="1"/>
</dbReference>